<dbReference type="GO" id="GO:0003677">
    <property type="term" value="F:DNA binding"/>
    <property type="evidence" value="ECO:0007669"/>
    <property type="project" value="UniProtKB-KW"/>
</dbReference>
<dbReference type="Pfam" id="PF03466">
    <property type="entry name" value="LysR_substrate"/>
    <property type="match status" value="1"/>
</dbReference>
<dbReference type="Gene3D" id="3.40.190.10">
    <property type="entry name" value="Periplasmic binding protein-like II"/>
    <property type="match status" value="2"/>
</dbReference>
<keyword evidence="4" id="KW-0804">Transcription</keyword>
<dbReference type="SUPFAM" id="SSF53850">
    <property type="entry name" value="Periplasmic binding protein-like II"/>
    <property type="match status" value="1"/>
</dbReference>
<sequence>MISKHINMLQIDYFLAVAQYLNFTEAAKSLYISQPSLSKQIAQMEKEIGTQLLLRNKRTVRLTPAGTVLLKELTEIKHKIESAIEKARKPDIGEESSITIGFLEVLNTGTFLPKVINDFKQRYPGVTIVLERHSFKVLREKLINGSLDVIFTLSFEVNDSLGILYDTVYETWGSIVMSASHPLANCEELSLSDLKDEKFVMISRDESPKGFDSIIGLCRKYGFTPNIVKQLPNAESLLMCIESGLGISLLDYNVRIHNSDRFKMFKIEEDLMNVIMAWKKDNLNPSISLLTTSVLKETRIEETYS</sequence>
<dbReference type="GO" id="GO:0032993">
    <property type="term" value="C:protein-DNA complex"/>
    <property type="evidence" value="ECO:0007669"/>
    <property type="project" value="TreeGrafter"/>
</dbReference>
<dbReference type="InterPro" id="IPR000847">
    <property type="entry name" value="LysR_HTH_N"/>
</dbReference>
<dbReference type="Gene3D" id="1.10.10.10">
    <property type="entry name" value="Winged helix-like DNA-binding domain superfamily/Winged helix DNA-binding domain"/>
    <property type="match status" value="1"/>
</dbReference>
<evidence type="ECO:0000256" key="3">
    <source>
        <dbReference type="ARBA" id="ARBA00023125"/>
    </source>
</evidence>
<comment type="similarity">
    <text evidence="1">Belongs to the LysR transcriptional regulatory family.</text>
</comment>
<dbReference type="RefSeq" id="WP_114299683.1">
    <property type="nucleotide sequence ID" value="NZ_QPJT01000032.1"/>
</dbReference>
<keyword evidence="3 6" id="KW-0238">DNA-binding</keyword>
<gene>
    <name evidence="6" type="ORF">DFR58_13230</name>
</gene>
<dbReference type="InterPro" id="IPR036388">
    <property type="entry name" value="WH-like_DNA-bd_sf"/>
</dbReference>
<dbReference type="PANTHER" id="PTHR30346">
    <property type="entry name" value="TRANSCRIPTIONAL DUAL REGULATOR HCAR-RELATED"/>
    <property type="match status" value="1"/>
</dbReference>
<dbReference type="FunFam" id="1.10.10.10:FF:000001">
    <property type="entry name" value="LysR family transcriptional regulator"/>
    <property type="match status" value="1"/>
</dbReference>
<dbReference type="EMBL" id="QPJT01000032">
    <property type="protein sequence ID" value="RCX09936.1"/>
    <property type="molecule type" value="Genomic_DNA"/>
</dbReference>
<keyword evidence="2" id="KW-0805">Transcription regulation</keyword>
<dbReference type="PROSITE" id="PS50931">
    <property type="entry name" value="HTH_LYSR"/>
    <property type="match status" value="1"/>
</dbReference>
<evidence type="ECO:0000256" key="2">
    <source>
        <dbReference type="ARBA" id="ARBA00023015"/>
    </source>
</evidence>
<dbReference type="Proteomes" id="UP000253034">
    <property type="component" value="Unassembled WGS sequence"/>
</dbReference>
<dbReference type="SUPFAM" id="SSF46785">
    <property type="entry name" value="Winged helix' DNA-binding domain"/>
    <property type="match status" value="1"/>
</dbReference>
<evidence type="ECO:0000313" key="7">
    <source>
        <dbReference type="Proteomes" id="UP000253034"/>
    </source>
</evidence>
<accession>A0A369ANT1</accession>
<evidence type="ECO:0000256" key="1">
    <source>
        <dbReference type="ARBA" id="ARBA00009437"/>
    </source>
</evidence>
<dbReference type="InterPro" id="IPR036390">
    <property type="entry name" value="WH_DNA-bd_sf"/>
</dbReference>
<dbReference type="GO" id="GO:0003700">
    <property type="term" value="F:DNA-binding transcription factor activity"/>
    <property type="evidence" value="ECO:0007669"/>
    <property type="project" value="InterPro"/>
</dbReference>
<dbReference type="PANTHER" id="PTHR30346:SF0">
    <property type="entry name" value="HCA OPERON TRANSCRIPTIONAL ACTIVATOR HCAR"/>
    <property type="match status" value="1"/>
</dbReference>
<evidence type="ECO:0000256" key="4">
    <source>
        <dbReference type="ARBA" id="ARBA00023163"/>
    </source>
</evidence>
<evidence type="ECO:0000259" key="5">
    <source>
        <dbReference type="PROSITE" id="PS50931"/>
    </source>
</evidence>
<dbReference type="PRINTS" id="PR00039">
    <property type="entry name" value="HTHLYSR"/>
</dbReference>
<dbReference type="Pfam" id="PF00126">
    <property type="entry name" value="HTH_1"/>
    <property type="match status" value="1"/>
</dbReference>
<dbReference type="InterPro" id="IPR005119">
    <property type="entry name" value="LysR_subst-bd"/>
</dbReference>
<name>A0A369ANT1_9FIRM</name>
<comment type="caution">
    <text evidence="6">The sequence shown here is derived from an EMBL/GenBank/DDBJ whole genome shotgun (WGS) entry which is preliminary data.</text>
</comment>
<protein>
    <submittedName>
        <fullName evidence="6">DNA-binding transcriptional LysR family regulator</fullName>
    </submittedName>
</protein>
<evidence type="ECO:0000313" key="6">
    <source>
        <dbReference type="EMBL" id="RCX09936.1"/>
    </source>
</evidence>
<keyword evidence="7" id="KW-1185">Reference proteome</keyword>
<organism evidence="6 7">
    <name type="scientific">Anaerobacterium chartisolvens</name>
    <dbReference type="NCBI Taxonomy" id="1297424"/>
    <lineage>
        <taxon>Bacteria</taxon>
        <taxon>Bacillati</taxon>
        <taxon>Bacillota</taxon>
        <taxon>Clostridia</taxon>
        <taxon>Eubacteriales</taxon>
        <taxon>Oscillospiraceae</taxon>
        <taxon>Anaerobacterium</taxon>
    </lineage>
</organism>
<dbReference type="CDD" id="cd08414">
    <property type="entry name" value="PBP2_LTTR_aromatics_like"/>
    <property type="match status" value="1"/>
</dbReference>
<reference evidence="6 7" key="1">
    <citation type="submission" date="2018-07" db="EMBL/GenBank/DDBJ databases">
        <title>Genomic Encyclopedia of Type Strains, Phase IV (KMG-IV): sequencing the most valuable type-strain genomes for metagenomic binning, comparative biology and taxonomic classification.</title>
        <authorList>
            <person name="Goeker M."/>
        </authorList>
    </citation>
    <scope>NUCLEOTIDE SEQUENCE [LARGE SCALE GENOMIC DNA]</scope>
    <source>
        <strain evidence="6 7">DSM 27016</strain>
    </source>
</reference>
<dbReference type="AlphaFoldDB" id="A0A369ANT1"/>
<dbReference type="OrthoDB" id="108771at2"/>
<proteinExistence type="inferred from homology"/>
<feature type="domain" description="HTH lysR-type" evidence="5">
    <location>
        <begin position="6"/>
        <end position="63"/>
    </location>
</feature>